<protein>
    <recommendedName>
        <fullName evidence="3">Integral membrane protein</fullName>
    </recommendedName>
</protein>
<evidence type="ECO:0008006" key="3">
    <source>
        <dbReference type="Google" id="ProtNLM"/>
    </source>
</evidence>
<dbReference type="AlphaFoldDB" id="A0A5N6GR08"/>
<reference evidence="2" key="1">
    <citation type="submission" date="2019-04" db="EMBL/GenBank/DDBJ databases">
        <title>Friends and foes A comparative genomics study of 23 Aspergillus species from section Flavi.</title>
        <authorList>
            <consortium name="DOE Joint Genome Institute"/>
            <person name="Kjaerbolling I."/>
            <person name="Vesth T."/>
            <person name="Frisvad J.C."/>
            <person name="Nybo J.L."/>
            <person name="Theobald S."/>
            <person name="Kildgaard S."/>
            <person name="Isbrandt T."/>
            <person name="Kuo A."/>
            <person name="Sato A."/>
            <person name="Lyhne E.K."/>
            <person name="Kogle M.E."/>
            <person name="Wiebenga A."/>
            <person name="Kun R.S."/>
            <person name="Lubbers R.J."/>
            <person name="Makela M.R."/>
            <person name="Barry K."/>
            <person name="Chovatia M."/>
            <person name="Clum A."/>
            <person name="Daum C."/>
            <person name="Haridas S."/>
            <person name="He G."/>
            <person name="LaButti K."/>
            <person name="Lipzen A."/>
            <person name="Mondo S."/>
            <person name="Riley R."/>
            <person name="Salamov A."/>
            <person name="Simmons B.A."/>
            <person name="Magnuson J.K."/>
            <person name="Henrissat B."/>
            <person name="Mortensen U.H."/>
            <person name="Larsen T.O."/>
            <person name="Devries R.P."/>
            <person name="Grigoriev I.V."/>
            <person name="Machida M."/>
            <person name="Baker S.E."/>
            <person name="Andersen M.R."/>
        </authorList>
    </citation>
    <scope>NUCLEOTIDE SEQUENCE [LARGE SCALE GENOMIC DNA]</scope>
    <source>
        <strain evidence="2">CBS 121.62</strain>
    </source>
</reference>
<dbReference type="Proteomes" id="UP000325434">
    <property type="component" value="Unassembled WGS sequence"/>
</dbReference>
<proteinExistence type="predicted"/>
<sequence length="73" mass="8420">MNYRQLLVCIILSWLISQAAVTGLSWCILEPSKDDASWITVALPFVRCGYWRCFVYLSRSCCMAPYNVILHVM</sequence>
<keyword evidence="1" id="KW-0732">Signal</keyword>
<feature type="chain" id="PRO_5024983694" description="Integral membrane protein" evidence="1">
    <location>
        <begin position="22"/>
        <end position="73"/>
    </location>
</feature>
<accession>A0A5N6GR08</accession>
<name>A0A5N6GR08_ASPFL</name>
<feature type="signal peptide" evidence="1">
    <location>
        <begin position="1"/>
        <end position="21"/>
    </location>
</feature>
<evidence type="ECO:0000256" key="1">
    <source>
        <dbReference type="SAM" id="SignalP"/>
    </source>
</evidence>
<dbReference type="EMBL" id="ML734628">
    <property type="protein sequence ID" value="KAB8244345.1"/>
    <property type="molecule type" value="Genomic_DNA"/>
</dbReference>
<organism evidence="2">
    <name type="scientific">Aspergillus flavus</name>
    <dbReference type="NCBI Taxonomy" id="5059"/>
    <lineage>
        <taxon>Eukaryota</taxon>
        <taxon>Fungi</taxon>
        <taxon>Dikarya</taxon>
        <taxon>Ascomycota</taxon>
        <taxon>Pezizomycotina</taxon>
        <taxon>Eurotiomycetes</taxon>
        <taxon>Eurotiomycetidae</taxon>
        <taxon>Eurotiales</taxon>
        <taxon>Aspergillaceae</taxon>
        <taxon>Aspergillus</taxon>
        <taxon>Aspergillus subgen. Circumdati</taxon>
    </lineage>
</organism>
<gene>
    <name evidence="2" type="ORF">BDV35DRAFT_360182</name>
</gene>
<evidence type="ECO:0000313" key="2">
    <source>
        <dbReference type="EMBL" id="KAB8244345.1"/>
    </source>
</evidence>